<evidence type="ECO:0008006" key="4">
    <source>
        <dbReference type="Google" id="ProtNLM"/>
    </source>
</evidence>
<dbReference type="Proteomes" id="UP000663879">
    <property type="component" value="Unassembled WGS sequence"/>
</dbReference>
<keyword evidence="3" id="KW-1185">Reference proteome</keyword>
<dbReference type="OrthoDB" id="273067at2759"/>
<dbReference type="Gene3D" id="2.130.10.10">
    <property type="entry name" value="YVTN repeat-like/Quinoprotein amine dehydrogenase"/>
    <property type="match status" value="1"/>
</dbReference>
<accession>A0A813R4U1</accession>
<dbReference type="InterPro" id="IPR036322">
    <property type="entry name" value="WD40_repeat_dom_sf"/>
</dbReference>
<evidence type="ECO:0000313" key="2">
    <source>
        <dbReference type="EMBL" id="CAF0776523.1"/>
    </source>
</evidence>
<reference evidence="2" key="1">
    <citation type="submission" date="2021-02" db="EMBL/GenBank/DDBJ databases">
        <authorList>
            <person name="Nowell W R."/>
        </authorList>
    </citation>
    <scope>NUCLEOTIDE SEQUENCE</scope>
    <source>
        <strain evidence="2">Ploen Becks lab</strain>
    </source>
</reference>
<organism evidence="2 3">
    <name type="scientific">Brachionus calyciflorus</name>
    <dbReference type="NCBI Taxonomy" id="104777"/>
    <lineage>
        <taxon>Eukaryota</taxon>
        <taxon>Metazoa</taxon>
        <taxon>Spiralia</taxon>
        <taxon>Gnathifera</taxon>
        <taxon>Rotifera</taxon>
        <taxon>Eurotatoria</taxon>
        <taxon>Monogononta</taxon>
        <taxon>Pseudotrocha</taxon>
        <taxon>Ploima</taxon>
        <taxon>Brachionidae</taxon>
        <taxon>Brachionus</taxon>
    </lineage>
</organism>
<feature type="coiled-coil region" evidence="1">
    <location>
        <begin position="90"/>
        <end position="136"/>
    </location>
</feature>
<protein>
    <recommendedName>
        <fullName evidence="4">RING-type domain-containing protein</fullName>
    </recommendedName>
</protein>
<dbReference type="SUPFAM" id="SSF50978">
    <property type="entry name" value="WD40 repeat-like"/>
    <property type="match status" value="1"/>
</dbReference>
<comment type="caution">
    <text evidence="2">The sequence shown here is derived from an EMBL/GenBank/DDBJ whole genome shotgun (WGS) entry which is preliminary data.</text>
</comment>
<sequence>MFSMCKICEKRDENKSIILPFCGFGVCYEHIECLANKFLCPVCNDHTIDKEECFSMRINLEKIDFIKQERCKEVGKNPELFIDNIFTQLINEVDIKREQLMKNFEKKINEYSQQLINELQKHKKNLIADLKLKMKEFDENKDSIKTIIESVENMKFFEGQDLKTFKIADYFGRVNFAKLVNKDCCLVDIENYKLKSKFSIKNHSMIQNIDQFETGEILVYGDNYINIIDEELTQILKEIKLYTYIKRVRVFNNNEFICGLKSGLLKIFNKNTSEIVKEIELPNNEEVKDFEFWSNKVLVQVNNKIRVWDPSVNKWILELNKTGYFKRILMVSSNYLLIYDHNRISLWDLSISRFLNSVHDKEIVDIDKINDEEFISVHDSGFYKIWCTNRLECKIKCDIQLWQIRNVIALPNNRFLIYSREDGITLWTRNESVYSSQLLMNNSIIHFMLQRTGRLVFTDYSSVIQLWSE</sequence>
<evidence type="ECO:0000256" key="1">
    <source>
        <dbReference type="SAM" id="Coils"/>
    </source>
</evidence>
<dbReference type="InterPro" id="IPR015943">
    <property type="entry name" value="WD40/YVTN_repeat-like_dom_sf"/>
</dbReference>
<gene>
    <name evidence="2" type="ORF">OXX778_LOCUS5231</name>
</gene>
<dbReference type="EMBL" id="CAJNOC010000558">
    <property type="protein sequence ID" value="CAF0776523.1"/>
    <property type="molecule type" value="Genomic_DNA"/>
</dbReference>
<proteinExistence type="predicted"/>
<dbReference type="AlphaFoldDB" id="A0A813R4U1"/>
<keyword evidence="1" id="KW-0175">Coiled coil</keyword>
<name>A0A813R4U1_9BILA</name>
<evidence type="ECO:0000313" key="3">
    <source>
        <dbReference type="Proteomes" id="UP000663879"/>
    </source>
</evidence>